<dbReference type="Pfam" id="PF01963">
    <property type="entry name" value="TraB_PrgY_gumN"/>
    <property type="match status" value="1"/>
</dbReference>
<accession>A0A8J8Q153</accession>
<reference evidence="1" key="1">
    <citation type="submission" date="2017-11" db="EMBL/GenBank/DDBJ databases">
        <authorList>
            <person name="Kajale S.C."/>
            <person name="Sharma A."/>
        </authorList>
    </citation>
    <scope>NUCLEOTIDE SEQUENCE</scope>
    <source>
        <strain evidence="1">LS1_42</strain>
    </source>
</reference>
<keyword evidence="2" id="KW-1185">Reference proteome</keyword>
<dbReference type="CDD" id="cd14726">
    <property type="entry name" value="TraB_PrgY-like"/>
    <property type="match status" value="1"/>
</dbReference>
<gene>
    <name evidence="1" type="ORF">CV102_20080</name>
</gene>
<dbReference type="EMBL" id="PHNJ01000014">
    <property type="protein sequence ID" value="TYL36904.1"/>
    <property type="molecule type" value="Genomic_DNA"/>
</dbReference>
<evidence type="ECO:0000313" key="1">
    <source>
        <dbReference type="EMBL" id="TYL36904.1"/>
    </source>
</evidence>
<sequence length="250" mass="28034">MSDQGTITFVPSVHFSRTHRQRARETIRTVEPDVVAVELDERRFENLQQDRRPNPIELARDLPPPVAVGYTVLRAIQQTVVRLSGLDPTKTDMETAIETAAELDTEVALIDEPMSQTVTALMNRIGPETLPRLLFRTQSLGPEEYARQMEVVATPFSEIDHGDDVQPVIDNMRLLLPEVAGVLIDQRDRAMAERLHRLRCGGYDVVAIIGAGHHNGIRRALEDLEAESADLDVRVPLKQPSREVTQIPID</sequence>
<dbReference type="OrthoDB" id="185689at2157"/>
<dbReference type="InterPro" id="IPR002816">
    <property type="entry name" value="TraB/PrgY/GumN_fam"/>
</dbReference>
<proteinExistence type="predicted"/>
<dbReference type="RefSeq" id="WP_148859798.1">
    <property type="nucleotide sequence ID" value="NZ_PHNJ01000014.1"/>
</dbReference>
<dbReference type="Proteomes" id="UP000766904">
    <property type="component" value="Unassembled WGS sequence"/>
</dbReference>
<dbReference type="PANTHER" id="PTHR21530">
    <property type="entry name" value="PHEROMONE SHUTDOWN PROTEIN"/>
    <property type="match status" value="1"/>
</dbReference>
<evidence type="ECO:0000313" key="2">
    <source>
        <dbReference type="Proteomes" id="UP000766904"/>
    </source>
</evidence>
<name>A0A8J8Q153_9EURY</name>
<organism evidence="1 2">
    <name type="scientific">Natronococcus pandeyae</name>
    <dbReference type="NCBI Taxonomy" id="2055836"/>
    <lineage>
        <taxon>Archaea</taxon>
        <taxon>Methanobacteriati</taxon>
        <taxon>Methanobacteriota</taxon>
        <taxon>Stenosarchaea group</taxon>
        <taxon>Halobacteria</taxon>
        <taxon>Halobacteriales</taxon>
        <taxon>Natrialbaceae</taxon>
        <taxon>Natronococcus</taxon>
    </lineage>
</organism>
<dbReference type="AlphaFoldDB" id="A0A8J8Q153"/>
<comment type="caution">
    <text evidence="1">The sequence shown here is derived from an EMBL/GenBank/DDBJ whole genome shotgun (WGS) entry which is preliminary data.</text>
</comment>
<dbReference type="InterPro" id="IPR046345">
    <property type="entry name" value="TraB_PrgY-like"/>
</dbReference>
<dbReference type="PANTHER" id="PTHR21530:SF7">
    <property type="entry name" value="TRAB DOMAIN-CONTAINING PROTEIN"/>
    <property type="match status" value="1"/>
</dbReference>
<protein>
    <submittedName>
        <fullName evidence="1">Conjugal transfer protein TraB</fullName>
    </submittedName>
</protein>